<dbReference type="STRING" id="5722.A2EX86"/>
<accession>A2EX86</accession>
<proteinExistence type="predicted"/>
<dbReference type="SMART" id="SM00248">
    <property type="entry name" value="ANK"/>
    <property type="match status" value="3"/>
</dbReference>
<dbReference type="SUPFAM" id="SSF48403">
    <property type="entry name" value="Ankyrin repeat"/>
    <property type="match status" value="1"/>
</dbReference>
<sequence length="143" mass="16198">MVESLILNNGKYLVDVDTKCNNDKTALHLAAINNSIEIAEFLISHGANMDVTDIENYTPFQCAIRNYHREIIKIFILNGADANTRVEKGYSILYFAIIFGDKEMIEFLISNGIDINSVVDADGRAALHFSLWINSQYINNYPY</sequence>
<keyword evidence="1" id="KW-0677">Repeat</keyword>
<feature type="repeat" description="ANK" evidence="3">
    <location>
        <begin position="22"/>
        <end position="54"/>
    </location>
</feature>
<dbReference type="PROSITE" id="PS50088">
    <property type="entry name" value="ANK_REPEAT"/>
    <property type="match status" value="3"/>
</dbReference>
<evidence type="ECO:0000313" key="4">
    <source>
        <dbReference type="EMBL" id="EAY02745.1"/>
    </source>
</evidence>
<evidence type="ECO:0000256" key="2">
    <source>
        <dbReference type="ARBA" id="ARBA00023043"/>
    </source>
</evidence>
<keyword evidence="2 3" id="KW-0040">ANK repeat</keyword>
<evidence type="ECO:0000313" key="5">
    <source>
        <dbReference type="Proteomes" id="UP000001542"/>
    </source>
</evidence>
<reference evidence="4" key="2">
    <citation type="journal article" date="2007" name="Science">
        <title>Draft genome sequence of the sexually transmitted pathogen Trichomonas vaginalis.</title>
        <authorList>
            <person name="Carlton J.M."/>
            <person name="Hirt R.P."/>
            <person name="Silva J.C."/>
            <person name="Delcher A.L."/>
            <person name="Schatz M."/>
            <person name="Zhao Q."/>
            <person name="Wortman J.R."/>
            <person name="Bidwell S.L."/>
            <person name="Alsmark U.C.M."/>
            <person name="Besteiro S."/>
            <person name="Sicheritz-Ponten T."/>
            <person name="Noel C.J."/>
            <person name="Dacks J.B."/>
            <person name="Foster P.G."/>
            <person name="Simillion C."/>
            <person name="Van de Peer Y."/>
            <person name="Miranda-Saavedra D."/>
            <person name="Barton G.J."/>
            <person name="Westrop G.D."/>
            <person name="Mueller S."/>
            <person name="Dessi D."/>
            <person name="Fiori P.L."/>
            <person name="Ren Q."/>
            <person name="Paulsen I."/>
            <person name="Zhang H."/>
            <person name="Bastida-Corcuera F.D."/>
            <person name="Simoes-Barbosa A."/>
            <person name="Brown M.T."/>
            <person name="Hayes R.D."/>
            <person name="Mukherjee M."/>
            <person name="Okumura C.Y."/>
            <person name="Schneider R."/>
            <person name="Smith A.J."/>
            <person name="Vanacova S."/>
            <person name="Villalvazo M."/>
            <person name="Haas B.J."/>
            <person name="Pertea M."/>
            <person name="Feldblyum T.V."/>
            <person name="Utterback T.R."/>
            <person name="Shu C.L."/>
            <person name="Osoegawa K."/>
            <person name="de Jong P.J."/>
            <person name="Hrdy I."/>
            <person name="Horvathova L."/>
            <person name="Zubacova Z."/>
            <person name="Dolezal P."/>
            <person name="Malik S.B."/>
            <person name="Logsdon J.M. Jr."/>
            <person name="Henze K."/>
            <person name="Gupta A."/>
            <person name="Wang C.C."/>
            <person name="Dunne R.L."/>
            <person name="Upcroft J.A."/>
            <person name="Upcroft P."/>
            <person name="White O."/>
            <person name="Salzberg S.L."/>
            <person name="Tang P."/>
            <person name="Chiu C.-H."/>
            <person name="Lee Y.-S."/>
            <person name="Embley T.M."/>
            <person name="Coombs G.H."/>
            <person name="Mottram J.C."/>
            <person name="Tachezy J."/>
            <person name="Fraser-Liggett C.M."/>
            <person name="Johnson P.J."/>
        </authorList>
    </citation>
    <scope>NUCLEOTIDE SEQUENCE [LARGE SCALE GENOMIC DNA]</scope>
    <source>
        <strain evidence="4">G3</strain>
    </source>
</reference>
<dbReference type="PANTHER" id="PTHR24193:SF121">
    <property type="entry name" value="ADA2A-CONTAINING COMPLEX COMPONENT 3, ISOFORM D"/>
    <property type="match status" value="1"/>
</dbReference>
<dbReference type="PRINTS" id="PR01415">
    <property type="entry name" value="ANKYRIN"/>
</dbReference>
<evidence type="ECO:0000256" key="3">
    <source>
        <dbReference type="PROSITE-ProRule" id="PRU00023"/>
    </source>
</evidence>
<reference evidence="4" key="1">
    <citation type="submission" date="2006-10" db="EMBL/GenBank/DDBJ databases">
        <authorList>
            <person name="Amadeo P."/>
            <person name="Zhao Q."/>
            <person name="Wortman J."/>
            <person name="Fraser-Liggett C."/>
            <person name="Carlton J."/>
        </authorList>
    </citation>
    <scope>NUCLEOTIDE SEQUENCE</scope>
    <source>
        <strain evidence="4">G3</strain>
    </source>
</reference>
<protein>
    <submittedName>
        <fullName evidence="4">Uncharacterized protein</fullName>
    </submittedName>
</protein>
<feature type="repeat" description="ANK" evidence="3">
    <location>
        <begin position="55"/>
        <end position="87"/>
    </location>
</feature>
<name>A2EX86_TRIV3</name>
<dbReference type="VEuPathDB" id="TrichDB:TVAGG3_0503330"/>
<feature type="repeat" description="ANK" evidence="3">
    <location>
        <begin position="88"/>
        <end position="120"/>
    </location>
</feature>
<dbReference type="Pfam" id="PF12796">
    <property type="entry name" value="Ank_2"/>
    <property type="match status" value="1"/>
</dbReference>
<dbReference type="KEGG" id="tva:4760585"/>
<gene>
    <name evidence="4" type="ORF">TVAG_466050</name>
</gene>
<dbReference type="PROSITE" id="PS50297">
    <property type="entry name" value="ANK_REP_REGION"/>
    <property type="match status" value="2"/>
</dbReference>
<dbReference type="Pfam" id="PF13637">
    <property type="entry name" value="Ank_4"/>
    <property type="match status" value="1"/>
</dbReference>
<dbReference type="PANTHER" id="PTHR24193">
    <property type="entry name" value="ANKYRIN REPEAT PROTEIN"/>
    <property type="match status" value="1"/>
</dbReference>
<dbReference type="eggNOG" id="ENOG502SH3E">
    <property type="taxonomic scope" value="Eukaryota"/>
</dbReference>
<dbReference type="InterPro" id="IPR036770">
    <property type="entry name" value="Ankyrin_rpt-contain_sf"/>
</dbReference>
<dbReference type="InterPro" id="IPR050663">
    <property type="entry name" value="Ankyrin-SOCS_Box"/>
</dbReference>
<dbReference type="Proteomes" id="UP000001542">
    <property type="component" value="Unassembled WGS sequence"/>
</dbReference>
<dbReference type="OrthoDB" id="539213at2759"/>
<keyword evidence="5" id="KW-1185">Reference proteome</keyword>
<dbReference type="InterPro" id="IPR002110">
    <property type="entry name" value="Ankyrin_rpt"/>
</dbReference>
<evidence type="ECO:0000256" key="1">
    <source>
        <dbReference type="ARBA" id="ARBA00022737"/>
    </source>
</evidence>
<dbReference type="AlphaFoldDB" id="A2EX86"/>
<dbReference type="RefSeq" id="XP_001314968.1">
    <property type="nucleotide sequence ID" value="XM_001314933.1"/>
</dbReference>
<organism evidence="4 5">
    <name type="scientific">Trichomonas vaginalis (strain ATCC PRA-98 / G3)</name>
    <dbReference type="NCBI Taxonomy" id="412133"/>
    <lineage>
        <taxon>Eukaryota</taxon>
        <taxon>Metamonada</taxon>
        <taxon>Parabasalia</taxon>
        <taxon>Trichomonadida</taxon>
        <taxon>Trichomonadidae</taxon>
        <taxon>Trichomonas</taxon>
    </lineage>
</organism>
<dbReference type="Gene3D" id="1.25.40.20">
    <property type="entry name" value="Ankyrin repeat-containing domain"/>
    <property type="match status" value="2"/>
</dbReference>
<dbReference type="EMBL" id="DS113526">
    <property type="protein sequence ID" value="EAY02745.1"/>
    <property type="molecule type" value="Genomic_DNA"/>
</dbReference>
<dbReference type="InParanoid" id="A2EX86"/>